<protein>
    <submittedName>
        <fullName evidence="2">Uncharacterized protein</fullName>
    </submittedName>
</protein>
<name>A0A2P6VDE7_9CHLO</name>
<dbReference type="AlphaFoldDB" id="A0A2P6VDE7"/>
<proteinExistence type="predicted"/>
<evidence type="ECO:0000256" key="1">
    <source>
        <dbReference type="SAM" id="MobiDB-lite"/>
    </source>
</evidence>
<feature type="region of interest" description="Disordered" evidence="1">
    <location>
        <begin position="268"/>
        <end position="310"/>
    </location>
</feature>
<feature type="compositionally biased region" description="Low complexity" evidence="1">
    <location>
        <begin position="173"/>
        <end position="189"/>
    </location>
</feature>
<feature type="region of interest" description="Disordered" evidence="1">
    <location>
        <begin position="173"/>
        <end position="216"/>
    </location>
</feature>
<organism evidence="2 3">
    <name type="scientific">Micractinium conductrix</name>
    <dbReference type="NCBI Taxonomy" id="554055"/>
    <lineage>
        <taxon>Eukaryota</taxon>
        <taxon>Viridiplantae</taxon>
        <taxon>Chlorophyta</taxon>
        <taxon>core chlorophytes</taxon>
        <taxon>Trebouxiophyceae</taxon>
        <taxon>Chlorellales</taxon>
        <taxon>Chlorellaceae</taxon>
        <taxon>Chlorella clade</taxon>
        <taxon>Micractinium</taxon>
    </lineage>
</organism>
<accession>A0A2P6VDE7</accession>
<reference evidence="2 3" key="1">
    <citation type="journal article" date="2018" name="Plant J.">
        <title>Genome sequences of Chlorella sorokiniana UTEX 1602 and Micractinium conductrix SAG 241.80: implications to maltose excretion by a green alga.</title>
        <authorList>
            <person name="Arriola M.B."/>
            <person name="Velmurugan N."/>
            <person name="Zhang Y."/>
            <person name="Plunkett M.H."/>
            <person name="Hondzo H."/>
            <person name="Barney B.M."/>
        </authorList>
    </citation>
    <scope>NUCLEOTIDE SEQUENCE [LARGE SCALE GENOMIC DNA]</scope>
    <source>
        <strain evidence="2 3">SAG 241.80</strain>
    </source>
</reference>
<evidence type="ECO:0000313" key="2">
    <source>
        <dbReference type="EMBL" id="PSC72102.1"/>
    </source>
</evidence>
<evidence type="ECO:0000313" key="3">
    <source>
        <dbReference type="Proteomes" id="UP000239649"/>
    </source>
</evidence>
<dbReference type="EMBL" id="LHPF02000011">
    <property type="protein sequence ID" value="PSC72102.1"/>
    <property type="molecule type" value="Genomic_DNA"/>
</dbReference>
<dbReference type="Proteomes" id="UP000239649">
    <property type="component" value="Unassembled WGS sequence"/>
</dbReference>
<feature type="compositionally biased region" description="Low complexity" evidence="1">
    <location>
        <begin position="294"/>
        <end position="306"/>
    </location>
</feature>
<feature type="compositionally biased region" description="Low complexity" evidence="1">
    <location>
        <begin position="42"/>
        <end position="51"/>
    </location>
</feature>
<sequence length="488" mass="51109">MAPSQPPPSLQQAVAVALLVRRRCAAAAAGAEARCAALEAEAEQLRSAAAAPRPPQPPLEQLPATLPPGTAEVRFSGQRAPDPAALHAQQHSIELWHAAPALLPPDDPALLGVLASAQRYVLLKELQECPPGELPAAGMLHRTPVAALLELAIDILLTHAAAEAEAAGAGASAAVGSSTGSPSAFQHQQQHQHHQQQRQQHHQQQQHQQQQQQQNPVLNPAAHAQLLAAAVAAAVHLCGWPGQGSSDVCYAALQHFCFVVADLAAEPPPAQQQQQQQETEGSADPAYPVATPDHQQQQQQRQQLQHHQQRAVTVPPLADGGAHTADIDLAQPSAEVACRMLGLLRTAPHAGMVLLSSVAPSTRQCMSELATTVNSELPAAPAGAQAAVEAAAAASEARLVHRFDRLSAQLSAGFRQLPQWLLATGQQDDTFLQAGLGAGVQQELASAVMAACDDAQLIGVTHASAARQMQRVQAQMRSALAAIARGHD</sequence>
<feature type="compositionally biased region" description="Low complexity" evidence="1">
    <location>
        <begin position="202"/>
        <end position="214"/>
    </location>
</feature>
<feature type="compositionally biased region" description="Basic residues" evidence="1">
    <location>
        <begin position="190"/>
        <end position="201"/>
    </location>
</feature>
<keyword evidence="3" id="KW-1185">Reference proteome</keyword>
<feature type="region of interest" description="Disordered" evidence="1">
    <location>
        <begin position="42"/>
        <end position="66"/>
    </location>
</feature>
<gene>
    <name evidence="2" type="ORF">C2E20_4422</name>
</gene>
<comment type="caution">
    <text evidence="2">The sequence shown here is derived from an EMBL/GenBank/DDBJ whole genome shotgun (WGS) entry which is preliminary data.</text>
</comment>